<dbReference type="Gene3D" id="3.40.630.30">
    <property type="match status" value="1"/>
</dbReference>
<dbReference type="STRING" id="36849.OXPF_34020"/>
<dbReference type="RefSeq" id="WP_054876399.1">
    <property type="nucleotide sequence ID" value="NZ_LKET01000045.1"/>
</dbReference>
<dbReference type="AlphaFoldDB" id="A0A0P8W5M9"/>
<keyword evidence="3" id="KW-1185">Reference proteome</keyword>
<evidence type="ECO:0000313" key="2">
    <source>
        <dbReference type="EMBL" id="KPU42971.1"/>
    </source>
</evidence>
<evidence type="ECO:0000259" key="1">
    <source>
        <dbReference type="PROSITE" id="PS51186"/>
    </source>
</evidence>
<feature type="domain" description="N-acetyltransferase" evidence="1">
    <location>
        <begin position="1"/>
        <end position="162"/>
    </location>
</feature>
<dbReference type="PATRIC" id="fig|36849.3.peg.3601"/>
<organism evidence="2 3">
    <name type="scientific">Oxobacter pfennigii</name>
    <dbReference type="NCBI Taxonomy" id="36849"/>
    <lineage>
        <taxon>Bacteria</taxon>
        <taxon>Bacillati</taxon>
        <taxon>Bacillota</taxon>
        <taxon>Clostridia</taxon>
        <taxon>Eubacteriales</taxon>
        <taxon>Clostridiaceae</taxon>
        <taxon>Oxobacter</taxon>
    </lineage>
</organism>
<sequence>MMRLAKYEDLDKIMDIYAIARKYMADNGNVMQWGETYPEREMLEDDIMNKQLFVYEEGDKIHGVFAFMIGPDETYSYIEKGSWKNNDLYGTIHRIAGDGAVKGIFSQCLDFCKERISNLRIDTHNDNHTMQHLIEKYGFEKCGIIYVQDGTPRIAYQYVEYK</sequence>
<dbReference type="Proteomes" id="UP000050326">
    <property type="component" value="Unassembled WGS sequence"/>
</dbReference>
<name>A0A0P8W5M9_9CLOT</name>
<dbReference type="OrthoDB" id="9796381at2"/>
<dbReference type="EMBL" id="LKET01000045">
    <property type="protein sequence ID" value="KPU42971.1"/>
    <property type="molecule type" value="Genomic_DNA"/>
</dbReference>
<dbReference type="InterPro" id="IPR016181">
    <property type="entry name" value="Acyl_CoA_acyltransferase"/>
</dbReference>
<evidence type="ECO:0000313" key="3">
    <source>
        <dbReference type="Proteomes" id="UP000050326"/>
    </source>
</evidence>
<comment type="caution">
    <text evidence="2">The sequence shown here is derived from an EMBL/GenBank/DDBJ whole genome shotgun (WGS) entry which is preliminary data.</text>
</comment>
<dbReference type="SUPFAM" id="SSF55729">
    <property type="entry name" value="Acyl-CoA N-acyltransferases (Nat)"/>
    <property type="match status" value="1"/>
</dbReference>
<dbReference type="PROSITE" id="PS51186">
    <property type="entry name" value="GNAT"/>
    <property type="match status" value="1"/>
</dbReference>
<gene>
    <name evidence="2" type="ORF">OXPF_34020</name>
</gene>
<protein>
    <recommendedName>
        <fullName evidence="1">N-acetyltransferase domain-containing protein</fullName>
    </recommendedName>
</protein>
<proteinExistence type="predicted"/>
<accession>A0A0P8W5M9</accession>
<reference evidence="2 3" key="1">
    <citation type="submission" date="2015-09" db="EMBL/GenBank/DDBJ databases">
        <title>Genome sequence of Oxobacter pfennigii DSM 3222.</title>
        <authorList>
            <person name="Poehlein A."/>
            <person name="Bengelsdorf F.R."/>
            <person name="Schiel-Bengelsdorf B."/>
            <person name="Duerre P."/>
            <person name="Daniel R."/>
        </authorList>
    </citation>
    <scope>NUCLEOTIDE SEQUENCE [LARGE SCALE GENOMIC DNA]</scope>
    <source>
        <strain evidence="2 3">DSM 3222</strain>
    </source>
</reference>
<dbReference type="InterPro" id="IPR000182">
    <property type="entry name" value="GNAT_dom"/>
</dbReference>
<dbReference type="GO" id="GO:0016747">
    <property type="term" value="F:acyltransferase activity, transferring groups other than amino-acyl groups"/>
    <property type="evidence" value="ECO:0007669"/>
    <property type="project" value="InterPro"/>
</dbReference>